<evidence type="ECO:0000256" key="3">
    <source>
        <dbReference type="PROSITE-ProRule" id="PRU00339"/>
    </source>
</evidence>
<dbReference type="PANTHER" id="PTHR44227:SF3">
    <property type="entry name" value="PROTEIN O-MANNOSYL-TRANSFERASE TMTC4"/>
    <property type="match status" value="1"/>
</dbReference>
<dbReference type="InterPro" id="IPR011990">
    <property type="entry name" value="TPR-like_helical_dom_sf"/>
</dbReference>
<evidence type="ECO:0000313" key="5">
    <source>
        <dbReference type="EMBL" id="CAA6813508.1"/>
    </source>
</evidence>
<evidence type="ECO:0000256" key="2">
    <source>
        <dbReference type="ARBA" id="ARBA00022803"/>
    </source>
</evidence>
<keyword evidence="2 3" id="KW-0802">TPR repeat</keyword>
<name>A0A6S6TA99_9GAMM</name>
<feature type="transmembrane region" description="Helical" evidence="4">
    <location>
        <begin position="228"/>
        <end position="250"/>
    </location>
</feature>
<feature type="transmembrane region" description="Helical" evidence="4">
    <location>
        <begin position="325"/>
        <end position="346"/>
    </location>
</feature>
<dbReference type="Pfam" id="PF13432">
    <property type="entry name" value="TPR_16"/>
    <property type="match status" value="2"/>
</dbReference>
<feature type="repeat" description="TPR" evidence="3">
    <location>
        <begin position="499"/>
        <end position="531"/>
    </location>
</feature>
<protein>
    <submittedName>
        <fullName evidence="5">Uncharacterized protein</fullName>
    </submittedName>
</protein>
<evidence type="ECO:0000256" key="1">
    <source>
        <dbReference type="ARBA" id="ARBA00022737"/>
    </source>
</evidence>
<reference evidence="5" key="1">
    <citation type="submission" date="2020-01" db="EMBL/GenBank/DDBJ databases">
        <authorList>
            <person name="Meier V. D."/>
            <person name="Meier V D."/>
        </authorList>
    </citation>
    <scope>NUCLEOTIDE SEQUENCE</scope>
    <source>
        <strain evidence="5">HLG_WM_MAG_07</strain>
    </source>
</reference>
<evidence type="ECO:0000256" key="4">
    <source>
        <dbReference type="SAM" id="Phobius"/>
    </source>
</evidence>
<dbReference type="SUPFAM" id="SSF48452">
    <property type="entry name" value="TPR-like"/>
    <property type="match status" value="1"/>
</dbReference>
<keyword evidence="4" id="KW-0472">Membrane</keyword>
<gene>
    <name evidence="5" type="ORF">HELGO_WM15071</name>
</gene>
<feature type="repeat" description="TPR" evidence="3">
    <location>
        <begin position="465"/>
        <end position="498"/>
    </location>
</feature>
<feature type="transmembrane region" description="Helical" evidence="4">
    <location>
        <begin position="113"/>
        <end position="131"/>
    </location>
</feature>
<feature type="transmembrane region" description="Helical" evidence="4">
    <location>
        <begin position="188"/>
        <end position="216"/>
    </location>
</feature>
<feature type="transmembrane region" description="Helical" evidence="4">
    <location>
        <begin position="26"/>
        <end position="45"/>
    </location>
</feature>
<feature type="transmembrane region" description="Helical" evidence="4">
    <location>
        <begin position="300"/>
        <end position="319"/>
    </location>
</feature>
<keyword evidence="4" id="KW-1133">Transmembrane helix</keyword>
<dbReference type="Gene3D" id="1.25.40.10">
    <property type="entry name" value="Tetratricopeptide repeat domain"/>
    <property type="match status" value="1"/>
</dbReference>
<organism evidence="5">
    <name type="scientific">uncultured Thiotrichaceae bacterium</name>
    <dbReference type="NCBI Taxonomy" id="298394"/>
    <lineage>
        <taxon>Bacteria</taxon>
        <taxon>Pseudomonadati</taxon>
        <taxon>Pseudomonadota</taxon>
        <taxon>Gammaproteobacteria</taxon>
        <taxon>Thiotrichales</taxon>
        <taxon>Thiotrichaceae</taxon>
        <taxon>environmental samples</taxon>
    </lineage>
</organism>
<feature type="transmembrane region" description="Helical" evidence="4">
    <location>
        <begin position="380"/>
        <end position="399"/>
    </location>
</feature>
<dbReference type="EMBL" id="CACVAY010000062">
    <property type="protein sequence ID" value="CAA6813508.1"/>
    <property type="molecule type" value="Genomic_DNA"/>
</dbReference>
<sequence length="584" mass="67086">MQEAVYFNQLSRPFFRLKDLLKNNQYRLVLAILIVIPLLIFTQAYQYDFVWDDNVHLQHVLLQNFSLETLRQTYSTQYAGMFIPVSYTLWAGLKAFSEFSSIPLNTVLHTSNIILHIVNSILVYLLLKNLIQNRLATFLGSLLFIAHPIQVETVVFVTEFRGLLATMFGLLAIYFHMKHYQKHSTTPILLLSLFLFILALLSKPSGVFVALSILLIHRIYYRNSWQSSLLSFAPYLAIVFAYVTLSHFLISTDYSPLQIPDYHKPAVWLATISFYLLKIISPTELGASYAITPQFLVQQWWLYPVATIPLFIAAGVWAIRRSAPLIVLASLLFAVATLATSGLITYGGYYRSMVGDRYIYFGLFAVSLLLAAILDRFDKIQLYVVSFVALIGLALLSAFNQTPIWKDGVTLWTHSIEFEFNKEESYEENIATEYYNRGYRALQANDIDNALTNFDIASKRNPTFAAPYLATGSIYYDTGNYQQAAQYFQKGMALDANYVNAYKLANTYAKLHHYKEAREYYEQAILKNPKHVESYERIAVVYYNLKEYQKAWWSVEKVEKLGREIHPRIFKALQSACPKTSCTS</sequence>
<dbReference type="PROSITE" id="PS50005">
    <property type="entry name" value="TPR"/>
    <property type="match status" value="2"/>
</dbReference>
<dbReference type="AlphaFoldDB" id="A0A6S6TA99"/>
<proteinExistence type="predicted"/>
<feature type="transmembrane region" description="Helical" evidence="4">
    <location>
        <begin position="151"/>
        <end position="176"/>
    </location>
</feature>
<keyword evidence="1" id="KW-0677">Repeat</keyword>
<dbReference type="SMART" id="SM00028">
    <property type="entry name" value="TPR"/>
    <property type="match status" value="4"/>
</dbReference>
<accession>A0A6S6TA99</accession>
<dbReference type="InterPro" id="IPR052346">
    <property type="entry name" value="O-mannosyl-transferase_TMTC"/>
</dbReference>
<feature type="transmembrane region" description="Helical" evidence="4">
    <location>
        <begin position="358"/>
        <end position="374"/>
    </location>
</feature>
<dbReference type="InterPro" id="IPR019734">
    <property type="entry name" value="TPR_rpt"/>
</dbReference>
<dbReference type="PANTHER" id="PTHR44227">
    <property type="match status" value="1"/>
</dbReference>
<keyword evidence="4" id="KW-0812">Transmembrane</keyword>
<feature type="transmembrane region" description="Helical" evidence="4">
    <location>
        <begin position="262"/>
        <end position="280"/>
    </location>
</feature>